<protein>
    <submittedName>
        <fullName evidence="1">Uncharacterized protein</fullName>
    </submittedName>
</protein>
<sequence>MDNYLDDISEVSNCSNVKDFLNCIPSEQCNLLCMHINIRSIIKNFSALEQMLKTSKKCIDVVILTESNISENNSFLYQLCGYQMYTELRNSRKGGGIILYVNNKHKCSITNVKTKFFESIFCTITTQSNYFANLCAVYRPPSYNKISFIEELCGV</sequence>
<gene>
    <name evidence="1" type="ORF">PYW08_002127</name>
</gene>
<reference evidence="1" key="1">
    <citation type="submission" date="2023-03" db="EMBL/GenBank/DDBJ databases">
        <title>Chromosome-level genomes of two armyworms, Mythimna separata and Mythimna loreyi, provide insights into the biosynthesis and reception of sex pheromones.</title>
        <authorList>
            <person name="Zhao H."/>
        </authorList>
    </citation>
    <scope>NUCLEOTIDE SEQUENCE</scope>
    <source>
        <strain evidence="1">BeijingLab</strain>
    </source>
</reference>
<accession>A0ACC2R389</accession>
<dbReference type="EMBL" id="CM056788">
    <property type="protein sequence ID" value="KAJ8730714.1"/>
    <property type="molecule type" value="Genomic_DNA"/>
</dbReference>
<evidence type="ECO:0000313" key="1">
    <source>
        <dbReference type="EMBL" id="KAJ8730714.1"/>
    </source>
</evidence>
<proteinExistence type="predicted"/>
<evidence type="ECO:0000313" key="2">
    <source>
        <dbReference type="Proteomes" id="UP001231649"/>
    </source>
</evidence>
<name>A0ACC2R389_9NEOP</name>
<comment type="caution">
    <text evidence="1">The sequence shown here is derived from an EMBL/GenBank/DDBJ whole genome shotgun (WGS) entry which is preliminary data.</text>
</comment>
<keyword evidence="2" id="KW-1185">Reference proteome</keyword>
<organism evidence="1 2">
    <name type="scientific">Mythimna loreyi</name>
    <dbReference type="NCBI Taxonomy" id="667449"/>
    <lineage>
        <taxon>Eukaryota</taxon>
        <taxon>Metazoa</taxon>
        <taxon>Ecdysozoa</taxon>
        <taxon>Arthropoda</taxon>
        <taxon>Hexapoda</taxon>
        <taxon>Insecta</taxon>
        <taxon>Pterygota</taxon>
        <taxon>Neoptera</taxon>
        <taxon>Endopterygota</taxon>
        <taxon>Lepidoptera</taxon>
        <taxon>Glossata</taxon>
        <taxon>Ditrysia</taxon>
        <taxon>Noctuoidea</taxon>
        <taxon>Noctuidae</taxon>
        <taxon>Noctuinae</taxon>
        <taxon>Hadenini</taxon>
        <taxon>Mythimna</taxon>
    </lineage>
</organism>
<dbReference type="Proteomes" id="UP001231649">
    <property type="component" value="Chromosome 12"/>
</dbReference>